<comment type="caution">
    <text evidence="2">The sequence shown here is derived from an EMBL/GenBank/DDBJ whole genome shotgun (WGS) entry which is preliminary data.</text>
</comment>
<name>E7GEE9_9FIRM</name>
<evidence type="ECO:0000313" key="3">
    <source>
        <dbReference type="Proteomes" id="UP000003157"/>
    </source>
</evidence>
<dbReference type="STRING" id="100884.GCA_000269565_03645"/>
<evidence type="ECO:0000256" key="1">
    <source>
        <dbReference type="SAM" id="MobiDB-lite"/>
    </source>
</evidence>
<dbReference type="EMBL" id="ADKX01000046">
    <property type="protein sequence ID" value="EFW03630.1"/>
    <property type="molecule type" value="Genomic_DNA"/>
</dbReference>
<feature type="region of interest" description="Disordered" evidence="1">
    <location>
        <begin position="1"/>
        <end position="36"/>
    </location>
</feature>
<accession>E7GEE9</accession>
<evidence type="ECO:0000313" key="2">
    <source>
        <dbReference type="EMBL" id="EFW03630.1"/>
    </source>
</evidence>
<dbReference type="HOGENOM" id="CLU_1783583_0_0_9"/>
<keyword evidence="3" id="KW-1185">Reference proteome</keyword>
<dbReference type="AlphaFoldDB" id="E7GEE9"/>
<gene>
    <name evidence="2" type="ORF">HMPREF9488_03321</name>
</gene>
<protein>
    <submittedName>
        <fullName evidence="2">Uncharacterized protein</fullName>
    </submittedName>
</protein>
<organism evidence="2 3">
    <name type="scientific">Coprobacillus cateniformis</name>
    <dbReference type="NCBI Taxonomy" id="100884"/>
    <lineage>
        <taxon>Bacteria</taxon>
        <taxon>Bacillati</taxon>
        <taxon>Bacillota</taxon>
        <taxon>Erysipelotrichia</taxon>
        <taxon>Erysipelotrichales</taxon>
        <taxon>Coprobacillaceae</taxon>
        <taxon>Coprobacillus</taxon>
    </lineage>
</organism>
<sequence>MSLKSRLKENQTEGDVKEDVKKSLSEEETEKMSDTYETPERIAFSKGEKDYPKKIDKVYAQMKTGDVFLEVLEDGFNLTDEDKGYNTKIHINFSQLDKSMKQKAFKSHYLDLTNFLYLRNIFLSGKYSVLEELERATLNANKKIL</sequence>
<dbReference type="Proteomes" id="UP000003157">
    <property type="component" value="Unassembled WGS sequence"/>
</dbReference>
<dbReference type="RefSeq" id="WP_008790403.1">
    <property type="nucleotide sequence ID" value="NZ_GL636582.1"/>
</dbReference>
<reference evidence="2 3" key="1">
    <citation type="submission" date="2010-12" db="EMBL/GenBank/DDBJ databases">
        <title>The Genome Sequence of Coprobacillus sp. strain 29_1.</title>
        <authorList>
            <consortium name="The Broad Institute Genome Sequencing Platform"/>
            <person name="Earl A."/>
            <person name="Ward D."/>
            <person name="Feldgarden M."/>
            <person name="Gevers D."/>
            <person name="Daigneault M."/>
            <person name="Sibley C.D."/>
            <person name="White A."/>
            <person name="Strauss J."/>
            <person name="Allen-Vercoe E."/>
            <person name="Young S.K."/>
            <person name="Zeng Q."/>
            <person name="Gargeya S."/>
            <person name="Fitzgerald M."/>
            <person name="Haas B."/>
            <person name="Abouelleil A."/>
            <person name="Alvarado L."/>
            <person name="Arachchi H.M."/>
            <person name="Berlin A."/>
            <person name="Brown A."/>
            <person name="Chapman S.B."/>
            <person name="Chen Z."/>
            <person name="Dunbar C."/>
            <person name="Freedman E."/>
            <person name="Gearin G."/>
            <person name="Gellesch M."/>
            <person name="Goldberg J."/>
            <person name="Griggs A."/>
            <person name="Gujja S."/>
            <person name="Heilman E."/>
            <person name="Heiman D."/>
            <person name="Howarth C."/>
            <person name="Larson L."/>
            <person name="Lui A."/>
            <person name="MacDonald P.J.P."/>
            <person name="Mehta T."/>
            <person name="Montmayeur A."/>
            <person name="Murphy C."/>
            <person name="Neiman D."/>
            <person name="Pearson M."/>
            <person name="Priest M."/>
            <person name="Roberts A."/>
            <person name="Saif S."/>
            <person name="Shea T."/>
            <person name="Shenoy N."/>
            <person name="Sisk P."/>
            <person name="Stolte C."/>
            <person name="Sykes S."/>
            <person name="White J."/>
            <person name="Yandava C."/>
            <person name="Nusbaum C."/>
            <person name="Birren B."/>
        </authorList>
    </citation>
    <scope>NUCLEOTIDE SEQUENCE [LARGE SCALE GENOMIC DNA]</scope>
    <source>
        <strain evidence="2 3">29_1</strain>
    </source>
</reference>
<proteinExistence type="predicted"/>